<comment type="caution">
    <text evidence="1">The sequence shown here is derived from an EMBL/GenBank/DDBJ whole genome shotgun (WGS) entry which is preliminary data.</text>
</comment>
<name>A0A538T0M2_UNCEI</name>
<dbReference type="InterPro" id="IPR031321">
    <property type="entry name" value="UCP012641"/>
</dbReference>
<dbReference type="Proteomes" id="UP000316852">
    <property type="component" value="Unassembled WGS sequence"/>
</dbReference>
<accession>A0A538T0M2</accession>
<dbReference type="EMBL" id="VBOW01000068">
    <property type="protein sequence ID" value="TMQ57189.1"/>
    <property type="molecule type" value="Genomic_DNA"/>
</dbReference>
<evidence type="ECO:0000313" key="1">
    <source>
        <dbReference type="EMBL" id="TMQ57189.1"/>
    </source>
</evidence>
<gene>
    <name evidence="1" type="ORF">E6K76_11225</name>
</gene>
<dbReference type="Pfam" id="PF15887">
    <property type="entry name" value="Peptidase_Mx"/>
    <property type="match status" value="1"/>
</dbReference>
<dbReference type="AlphaFoldDB" id="A0A538T0M2"/>
<evidence type="ECO:0008006" key="3">
    <source>
        <dbReference type="Google" id="ProtNLM"/>
    </source>
</evidence>
<dbReference type="Gene3D" id="3.40.390.70">
    <property type="match status" value="1"/>
</dbReference>
<protein>
    <recommendedName>
        <fullName evidence="3">Zinc-binding metallo-peptidase</fullName>
    </recommendedName>
</protein>
<reference evidence="1 2" key="1">
    <citation type="journal article" date="2019" name="Nat. Microbiol.">
        <title>Mediterranean grassland soil C-N compound turnover is dependent on rainfall and depth, and is mediated by genomically divergent microorganisms.</title>
        <authorList>
            <person name="Diamond S."/>
            <person name="Andeer P.F."/>
            <person name="Li Z."/>
            <person name="Crits-Christoph A."/>
            <person name="Burstein D."/>
            <person name="Anantharaman K."/>
            <person name="Lane K.R."/>
            <person name="Thomas B.C."/>
            <person name="Pan C."/>
            <person name="Northen T.R."/>
            <person name="Banfield J.F."/>
        </authorList>
    </citation>
    <scope>NUCLEOTIDE SEQUENCE [LARGE SCALE GENOMIC DNA]</scope>
    <source>
        <strain evidence="1">WS_6</strain>
    </source>
</reference>
<proteinExistence type="predicted"/>
<sequence length="336" mass="39995">MKLRIRKSPRRRALWRMPIRNLDLSLKDSPVERLIQRLERELSRKLKRFRPDYYLTDEWGCPSGQPVIGVPFYLAHPELARIEKEMNDLENPREIMMYLRHEAGHAFNYAYRLYRLPEWRDTFGPYRRLYSDDYRPVPFSRDYVRHLPGWYAQKHPDEDFAESFAVWLTPKSEWRRRYRGWPCKRKLLLVDRLVRENANREPLVKRGRPDVTTDDMSMTVGEYFIKTAARTRAVFGSAFDHHLEDIFLRPGARRPGSRPAWKIVEEHEIALTNVIATWTGVRRPVVRELVHSIAAACRDRGFRGVRGKEKEYLVHLTAYSTALAINYLTRGKYHKV</sequence>
<organism evidence="1 2">
    <name type="scientific">Eiseniibacteriota bacterium</name>
    <dbReference type="NCBI Taxonomy" id="2212470"/>
    <lineage>
        <taxon>Bacteria</taxon>
        <taxon>Candidatus Eiseniibacteriota</taxon>
    </lineage>
</organism>
<evidence type="ECO:0000313" key="2">
    <source>
        <dbReference type="Proteomes" id="UP000316852"/>
    </source>
</evidence>